<evidence type="ECO:0000313" key="2">
    <source>
        <dbReference type="EMBL" id="RYU92521.1"/>
    </source>
</evidence>
<dbReference type="RefSeq" id="WP_129875248.1">
    <property type="nucleotide sequence ID" value="NZ_SEWG01000001.1"/>
</dbReference>
<dbReference type="Gene3D" id="3.90.930.1">
    <property type="match status" value="1"/>
</dbReference>
<keyword evidence="3" id="KW-1185">Reference proteome</keyword>
<gene>
    <name evidence="2" type="ORF">EWM62_03560</name>
</gene>
<dbReference type="AlphaFoldDB" id="A0A4Q5LSI1"/>
<protein>
    <recommendedName>
        <fullName evidence="4">TonB C-terminal domain-containing protein</fullName>
    </recommendedName>
</protein>
<name>A0A4Q5LSI1_9SPHI</name>
<proteinExistence type="predicted"/>
<reference evidence="2 3" key="1">
    <citation type="submission" date="2019-02" db="EMBL/GenBank/DDBJ databases">
        <title>Bacterial novel species Mucilaginibacter sp. 17JY9-4 isolated from soil.</title>
        <authorList>
            <person name="Jung H.-Y."/>
        </authorList>
    </citation>
    <scope>NUCLEOTIDE SEQUENCE [LARGE SCALE GENOMIC DNA]</scope>
    <source>
        <strain evidence="2 3">17JY9-4</strain>
    </source>
</reference>
<feature type="chain" id="PRO_5020833005" description="TonB C-terminal domain-containing protein" evidence="1">
    <location>
        <begin position="21"/>
        <end position="333"/>
    </location>
</feature>
<accession>A0A4Q5LSI1</accession>
<organism evidence="2 3">
    <name type="scientific">Mucilaginibacter terrigena</name>
    <dbReference type="NCBI Taxonomy" id="2492395"/>
    <lineage>
        <taxon>Bacteria</taxon>
        <taxon>Pseudomonadati</taxon>
        <taxon>Bacteroidota</taxon>
        <taxon>Sphingobacteriia</taxon>
        <taxon>Sphingobacteriales</taxon>
        <taxon>Sphingobacteriaceae</taxon>
        <taxon>Mucilaginibacter</taxon>
    </lineage>
</organism>
<evidence type="ECO:0008006" key="4">
    <source>
        <dbReference type="Google" id="ProtNLM"/>
    </source>
</evidence>
<evidence type="ECO:0000313" key="3">
    <source>
        <dbReference type="Proteomes" id="UP000293331"/>
    </source>
</evidence>
<sequence length="333" mass="38211">MPKPLIIILFNVFLSGFAYAQTLHITHDIKAETLVYYIKDSALVETKDSADFIYVISPPEAPDTNLFLIRSFFPSGKIRSVAKSFTNSFKVKYQGPYLEYYENGHKKAIENYTLGHLDGDIYDFYPNGKPYTIKSYYKNKGFSFKECRDSTGKILVENGNGHFIKFDESFKNVLLEGDIKNEKETGEWVGIDEDSIKTVYTYKNGKLLSSVYYDYSGRKYDYSPKIPMYKNGLTELYKYLGKHIKYSKLNNPKFFGYGRILVFLDVKADGSLANIKINATTDTTFNAEIIRVLNETSPWIPAHKKDKAISFSPVILDINLSRIGLHKDMSSYY</sequence>
<evidence type="ECO:0000256" key="1">
    <source>
        <dbReference type="SAM" id="SignalP"/>
    </source>
</evidence>
<dbReference type="EMBL" id="SEWG01000001">
    <property type="protein sequence ID" value="RYU92521.1"/>
    <property type="molecule type" value="Genomic_DNA"/>
</dbReference>
<dbReference type="Proteomes" id="UP000293331">
    <property type="component" value="Unassembled WGS sequence"/>
</dbReference>
<dbReference type="OrthoDB" id="649093at2"/>
<comment type="caution">
    <text evidence="2">The sequence shown here is derived from an EMBL/GenBank/DDBJ whole genome shotgun (WGS) entry which is preliminary data.</text>
</comment>
<feature type="signal peptide" evidence="1">
    <location>
        <begin position="1"/>
        <end position="20"/>
    </location>
</feature>
<keyword evidence="1" id="KW-0732">Signal</keyword>